<evidence type="ECO:0000256" key="1">
    <source>
        <dbReference type="ARBA" id="ARBA00004651"/>
    </source>
</evidence>
<evidence type="ECO:0000313" key="9">
    <source>
        <dbReference type="Proteomes" id="UP000694257"/>
    </source>
</evidence>
<dbReference type="InterPro" id="IPR050189">
    <property type="entry name" value="MFS_Efflux_Transporters"/>
</dbReference>
<evidence type="ECO:0000256" key="4">
    <source>
        <dbReference type="ARBA" id="ARBA00022989"/>
    </source>
</evidence>
<dbReference type="PANTHER" id="PTHR43124">
    <property type="entry name" value="PURINE EFFLUX PUMP PBUE"/>
    <property type="match status" value="1"/>
</dbReference>
<keyword evidence="4 6" id="KW-1133">Transmembrane helix</keyword>
<feature type="transmembrane region" description="Helical" evidence="6">
    <location>
        <begin position="229"/>
        <end position="248"/>
    </location>
</feature>
<keyword evidence="9" id="KW-1185">Reference proteome</keyword>
<dbReference type="Proteomes" id="UP000694257">
    <property type="component" value="Chromosome"/>
</dbReference>
<feature type="transmembrane region" description="Helical" evidence="6">
    <location>
        <begin position="184"/>
        <end position="204"/>
    </location>
</feature>
<feature type="transmembrane region" description="Helical" evidence="6">
    <location>
        <begin position="151"/>
        <end position="172"/>
    </location>
</feature>
<organism evidence="8 9">
    <name type="scientific">Nocardia iowensis</name>
    <dbReference type="NCBI Taxonomy" id="204891"/>
    <lineage>
        <taxon>Bacteria</taxon>
        <taxon>Bacillati</taxon>
        <taxon>Actinomycetota</taxon>
        <taxon>Actinomycetes</taxon>
        <taxon>Mycobacteriales</taxon>
        <taxon>Nocardiaceae</taxon>
        <taxon>Nocardia</taxon>
    </lineage>
</organism>
<feature type="transmembrane region" description="Helical" evidence="6">
    <location>
        <begin position="378"/>
        <end position="398"/>
    </location>
</feature>
<evidence type="ECO:0000259" key="7">
    <source>
        <dbReference type="PROSITE" id="PS50850"/>
    </source>
</evidence>
<protein>
    <submittedName>
        <fullName evidence="8">MFS transporter</fullName>
    </submittedName>
</protein>
<sequence>MTEVQEVASGTATQHNSTTQRNSALRGWLGVGAVTAGTFTVVTSEMLPVGLLTPIGDALRVSEGVAGLSLTVTGLVAAVSAPVLTAVLGRFDRRFVMCVLMAVLVLGNLGAAWSPNFCVMLGARVLVGIGMGGVWAIAASLATRLVPAQSVGAATSLVFSGVAVASVLGIPAGTYMGALAGWRVAFLAAAGLASLVLIAMAVLLPRLPAAQVVPLGGVFRLLRQPQLRTGLLVVAFLVTGHFAAYTYIRPVLEQVTGVGAATIGTLLLVYGIAGVVGNFGAGAAAARTPRTTLVALSTTLAATVFLVPALGGSLALAALLMVVWGLSYGGVSVSTQSWIFAASPDAREGASSLFAGVFNAAIALGSLAGGLAADALGVTSVMWLGGALAVAALTTAAFGSAPGRPEQGVSGK</sequence>
<dbReference type="PROSITE" id="PS50850">
    <property type="entry name" value="MFS"/>
    <property type="match status" value="1"/>
</dbReference>
<feature type="domain" description="Major facilitator superfamily (MFS) profile" evidence="7">
    <location>
        <begin position="30"/>
        <end position="404"/>
    </location>
</feature>
<dbReference type="CDD" id="cd17324">
    <property type="entry name" value="MFS_NepI_like"/>
    <property type="match status" value="1"/>
</dbReference>
<accession>A0ABX8RJI5</accession>
<gene>
    <name evidence="8" type="ORF">KV110_30690</name>
</gene>
<dbReference type="PANTHER" id="PTHR43124:SF3">
    <property type="entry name" value="CHLORAMPHENICOL EFFLUX PUMP RV0191"/>
    <property type="match status" value="1"/>
</dbReference>
<evidence type="ECO:0000256" key="5">
    <source>
        <dbReference type="ARBA" id="ARBA00023136"/>
    </source>
</evidence>
<feature type="transmembrane region" description="Helical" evidence="6">
    <location>
        <begin position="64"/>
        <end position="88"/>
    </location>
</feature>
<keyword evidence="3 6" id="KW-0812">Transmembrane</keyword>
<keyword evidence="5 6" id="KW-0472">Membrane</keyword>
<dbReference type="InterPro" id="IPR020846">
    <property type="entry name" value="MFS_dom"/>
</dbReference>
<proteinExistence type="predicted"/>
<comment type="subcellular location">
    <subcellularLocation>
        <location evidence="1">Cell membrane</location>
        <topology evidence="1">Multi-pass membrane protein</topology>
    </subcellularLocation>
</comment>
<feature type="transmembrane region" description="Helical" evidence="6">
    <location>
        <begin position="119"/>
        <end position="139"/>
    </location>
</feature>
<feature type="transmembrane region" description="Helical" evidence="6">
    <location>
        <begin position="317"/>
        <end position="341"/>
    </location>
</feature>
<feature type="transmembrane region" description="Helical" evidence="6">
    <location>
        <begin position="260"/>
        <end position="281"/>
    </location>
</feature>
<name>A0ABX8RJI5_NOCIO</name>
<feature type="transmembrane region" description="Helical" evidence="6">
    <location>
        <begin position="293"/>
        <end position="311"/>
    </location>
</feature>
<evidence type="ECO:0000313" key="8">
    <source>
        <dbReference type="EMBL" id="QXN89798.1"/>
    </source>
</evidence>
<reference evidence="8 9" key="1">
    <citation type="submission" date="2021-07" db="EMBL/GenBank/DDBJ databases">
        <title>Whole Genome Sequence of Nocardia Iowensis.</title>
        <authorList>
            <person name="Lamm A."/>
            <person name="Collins-Fairclough A.M."/>
            <person name="Bunk B."/>
            <person name="Sproer C."/>
        </authorList>
    </citation>
    <scope>NUCLEOTIDE SEQUENCE [LARGE SCALE GENOMIC DNA]</scope>
    <source>
        <strain evidence="8 9">NRRL 5646</strain>
    </source>
</reference>
<dbReference type="InterPro" id="IPR011701">
    <property type="entry name" value="MFS"/>
</dbReference>
<feature type="transmembrane region" description="Helical" evidence="6">
    <location>
        <begin position="353"/>
        <end position="372"/>
    </location>
</feature>
<dbReference type="Pfam" id="PF07690">
    <property type="entry name" value="MFS_1"/>
    <property type="match status" value="1"/>
</dbReference>
<feature type="transmembrane region" description="Helical" evidence="6">
    <location>
        <begin position="95"/>
        <end position="113"/>
    </location>
</feature>
<dbReference type="RefSeq" id="WP_218470665.1">
    <property type="nucleotide sequence ID" value="NZ_BAABJN010000006.1"/>
</dbReference>
<evidence type="ECO:0000256" key="3">
    <source>
        <dbReference type="ARBA" id="ARBA00022692"/>
    </source>
</evidence>
<feature type="transmembrane region" description="Helical" evidence="6">
    <location>
        <begin position="25"/>
        <end position="44"/>
    </location>
</feature>
<evidence type="ECO:0000256" key="6">
    <source>
        <dbReference type="SAM" id="Phobius"/>
    </source>
</evidence>
<keyword evidence="2" id="KW-1003">Cell membrane</keyword>
<evidence type="ECO:0000256" key="2">
    <source>
        <dbReference type="ARBA" id="ARBA00022475"/>
    </source>
</evidence>
<dbReference type="EMBL" id="CP078145">
    <property type="protein sequence ID" value="QXN89798.1"/>
    <property type="molecule type" value="Genomic_DNA"/>
</dbReference>